<dbReference type="GO" id="GO:0016705">
    <property type="term" value="F:oxidoreductase activity, acting on paired donors, with incorporation or reduction of molecular oxygen"/>
    <property type="evidence" value="ECO:0007669"/>
    <property type="project" value="InterPro"/>
</dbReference>
<dbReference type="SUPFAM" id="SSF51679">
    <property type="entry name" value="Bacterial luciferase-like"/>
    <property type="match status" value="1"/>
</dbReference>
<feature type="domain" description="Luciferase-like" evidence="2">
    <location>
        <begin position="14"/>
        <end position="292"/>
    </location>
</feature>
<dbReference type="PANTHER" id="PTHR43244">
    <property type="match status" value="1"/>
</dbReference>
<dbReference type="InterPro" id="IPR050564">
    <property type="entry name" value="F420-G6PD/mer"/>
</dbReference>
<name>A0A5M3WZK2_9ACTN</name>
<gene>
    <name evidence="3" type="ORF">Amac_054600</name>
</gene>
<proteinExistence type="predicted"/>
<organism evidence="3 4">
    <name type="scientific">Acrocarpospora macrocephala</name>
    <dbReference type="NCBI Taxonomy" id="150177"/>
    <lineage>
        <taxon>Bacteria</taxon>
        <taxon>Bacillati</taxon>
        <taxon>Actinomycetota</taxon>
        <taxon>Actinomycetes</taxon>
        <taxon>Streptosporangiales</taxon>
        <taxon>Streptosporangiaceae</taxon>
        <taxon>Acrocarpospora</taxon>
    </lineage>
</organism>
<dbReference type="Pfam" id="PF00296">
    <property type="entry name" value="Bac_luciferase"/>
    <property type="match status" value="1"/>
</dbReference>
<sequence length="318" mass="34141">MPATTGVVIHGQDLPVAEMLERARLAEKLGADAVWLVQLPSLRDSAAVLAAMCGVTDRVTLGAGVLPYYTRPPVTMAQTALTIDELSGGRFALGVGTGHRLTADWMLGRPADAPVPSMREYLEVVTALVRDGEVHTTGSRFRANAVYVSPRRAALPVYVGAFGPALAELAGQVADGLLVWMCTADHLREVVMPALRRGLRAAGRSLDGFPVVAMVPGAVCDDLDQDRELLRRYLAAYARVPSYRRMYERSGFGGDLGRGVVGDEMLAAIAVLGVEDDIRAMADRYERAGATQVVITPMASAHHDRTLFTRTVEALACR</sequence>
<reference evidence="3 4" key="1">
    <citation type="submission" date="2019-10" db="EMBL/GenBank/DDBJ databases">
        <title>Whole genome shotgun sequence of Acrocarpospora macrocephala NBRC 16266.</title>
        <authorList>
            <person name="Ichikawa N."/>
            <person name="Kimura A."/>
            <person name="Kitahashi Y."/>
            <person name="Komaki H."/>
            <person name="Oguchi A."/>
        </authorList>
    </citation>
    <scope>NUCLEOTIDE SEQUENCE [LARGE SCALE GENOMIC DNA]</scope>
    <source>
        <strain evidence="3 4">NBRC 16266</strain>
    </source>
</reference>
<dbReference type="InterPro" id="IPR036661">
    <property type="entry name" value="Luciferase-like_sf"/>
</dbReference>
<dbReference type="Gene3D" id="3.20.20.30">
    <property type="entry name" value="Luciferase-like domain"/>
    <property type="match status" value="1"/>
</dbReference>
<evidence type="ECO:0000313" key="4">
    <source>
        <dbReference type="Proteomes" id="UP000331127"/>
    </source>
</evidence>
<evidence type="ECO:0000259" key="2">
    <source>
        <dbReference type="Pfam" id="PF00296"/>
    </source>
</evidence>
<evidence type="ECO:0000313" key="3">
    <source>
        <dbReference type="EMBL" id="GES11863.1"/>
    </source>
</evidence>
<keyword evidence="4" id="KW-1185">Reference proteome</keyword>
<accession>A0A5M3WZK2</accession>
<protein>
    <submittedName>
        <fullName evidence="3">LLM class F420-dependent oxidoreductase</fullName>
    </submittedName>
</protein>
<dbReference type="InterPro" id="IPR011251">
    <property type="entry name" value="Luciferase-like_dom"/>
</dbReference>
<comment type="caution">
    <text evidence="3">The sequence shown here is derived from an EMBL/GenBank/DDBJ whole genome shotgun (WGS) entry which is preliminary data.</text>
</comment>
<keyword evidence="1" id="KW-0560">Oxidoreductase</keyword>
<dbReference type="EMBL" id="BLAE01000033">
    <property type="protein sequence ID" value="GES11863.1"/>
    <property type="molecule type" value="Genomic_DNA"/>
</dbReference>
<dbReference type="AlphaFoldDB" id="A0A5M3WZK2"/>
<evidence type="ECO:0000256" key="1">
    <source>
        <dbReference type="ARBA" id="ARBA00023002"/>
    </source>
</evidence>
<dbReference type="Proteomes" id="UP000331127">
    <property type="component" value="Unassembled WGS sequence"/>
</dbReference>
<dbReference type="PANTHER" id="PTHR43244:SF1">
    <property type="entry name" value="5,10-METHYLENETETRAHYDROMETHANOPTERIN REDUCTASE"/>
    <property type="match status" value="1"/>
</dbReference>